<dbReference type="EMBL" id="CATQJL010000001">
    <property type="protein sequence ID" value="CAJ0592169.1"/>
    <property type="molecule type" value="Genomic_DNA"/>
</dbReference>
<evidence type="ECO:0000313" key="12">
    <source>
        <dbReference type="Proteomes" id="UP001176961"/>
    </source>
</evidence>
<proteinExistence type="inferred from homology"/>
<comment type="subcellular location">
    <subcellularLocation>
        <location evidence="1">Cytoplasm</location>
        <location evidence="1">Cytoskeleton</location>
    </subcellularLocation>
</comment>
<sequence length="204" mass="23045">MLGAQHVKDLTNRAQRGIIPRACEALFQKLCTKAAEKGDSFKYEVWCKFVELYNEEFFDLLDNSQTKVTLRSNETTVQILGATEHVVKSSMEMMKIVQLGRNARRTAETAMNRQSSRSHAIFIVEIKTEEVLNNIVNKRTATLNLVDLAGSERQSQAKTSGTRLREATKIDLSLSHLGRVIRTLAKAKQEKREQPHSGDRESSP</sequence>
<evidence type="ECO:0000256" key="9">
    <source>
        <dbReference type="SAM" id="MobiDB-lite"/>
    </source>
</evidence>
<dbReference type="InterPro" id="IPR019821">
    <property type="entry name" value="Kinesin_motor_CS"/>
</dbReference>
<dbReference type="PANTHER" id="PTHR47970">
    <property type="entry name" value="KINESIN-LIKE PROTEIN KIF11"/>
    <property type="match status" value="1"/>
</dbReference>
<evidence type="ECO:0000256" key="3">
    <source>
        <dbReference type="ARBA" id="ARBA00022701"/>
    </source>
</evidence>
<dbReference type="SUPFAM" id="SSF52540">
    <property type="entry name" value="P-loop containing nucleoside triphosphate hydrolases"/>
    <property type="match status" value="1"/>
</dbReference>
<organism evidence="11 12">
    <name type="scientific">Cylicocyclus nassatus</name>
    <name type="common">Nematode worm</name>
    <dbReference type="NCBI Taxonomy" id="53992"/>
    <lineage>
        <taxon>Eukaryota</taxon>
        <taxon>Metazoa</taxon>
        <taxon>Ecdysozoa</taxon>
        <taxon>Nematoda</taxon>
        <taxon>Chromadorea</taxon>
        <taxon>Rhabditida</taxon>
        <taxon>Rhabditina</taxon>
        <taxon>Rhabditomorpha</taxon>
        <taxon>Strongyloidea</taxon>
        <taxon>Strongylidae</taxon>
        <taxon>Cylicocyclus</taxon>
    </lineage>
</organism>
<dbReference type="PROSITE" id="PS50067">
    <property type="entry name" value="KINESIN_MOTOR_2"/>
    <property type="match status" value="1"/>
</dbReference>
<dbReference type="GO" id="GO:0005876">
    <property type="term" value="C:spindle microtubule"/>
    <property type="evidence" value="ECO:0007669"/>
    <property type="project" value="TreeGrafter"/>
</dbReference>
<dbReference type="GO" id="GO:0051231">
    <property type="term" value="P:spindle elongation"/>
    <property type="evidence" value="ECO:0007669"/>
    <property type="project" value="TreeGrafter"/>
</dbReference>
<feature type="domain" description="Kinesin motor" evidence="10">
    <location>
        <begin position="1"/>
        <end position="204"/>
    </location>
</feature>
<dbReference type="InterPro" id="IPR027417">
    <property type="entry name" value="P-loop_NTPase"/>
</dbReference>
<evidence type="ECO:0000256" key="1">
    <source>
        <dbReference type="ARBA" id="ARBA00004245"/>
    </source>
</evidence>
<feature type="compositionally biased region" description="Basic and acidic residues" evidence="9">
    <location>
        <begin position="187"/>
        <end position="204"/>
    </location>
</feature>
<dbReference type="InterPro" id="IPR047149">
    <property type="entry name" value="KIF11-like"/>
</dbReference>
<reference evidence="11" key="1">
    <citation type="submission" date="2023-07" db="EMBL/GenBank/DDBJ databases">
        <authorList>
            <consortium name="CYATHOMIX"/>
        </authorList>
    </citation>
    <scope>NUCLEOTIDE SEQUENCE</scope>
    <source>
        <strain evidence="11">N/A</strain>
    </source>
</reference>
<dbReference type="GO" id="GO:0007018">
    <property type="term" value="P:microtubule-based movement"/>
    <property type="evidence" value="ECO:0007669"/>
    <property type="project" value="InterPro"/>
</dbReference>
<keyword evidence="12" id="KW-1185">Reference proteome</keyword>
<dbReference type="PROSITE" id="PS00411">
    <property type="entry name" value="KINESIN_MOTOR_1"/>
    <property type="match status" value="1"/>
</dbReference>
<dbReference type="InterPro" id="IPR001752">
    <property type="entry name" value="Kinesin_motor_dom"/>
</dbReference>
<dbReference type="GO" id="GO:0072686">
    <property type="term" value="C:mitotic spindle"/>
    <property type="evidence" value="ECO:0007669"/>
    <property type="project" value="TreeGrafter"/>
</dbReference>
<feature type="region of interest" description="Disordered" evidence="9">
    <location>
        <begin position="185"/>
        <end position="204"/>
    </location>
</feature>
<evidence type="ECO:0000256" key="5">
    <source>
        <dbReference type="ARBA" id="ARBA00022840"/>
    </source>
</evidence>
<keyword evidence="3" id="KW-0493">Microtubule</keyword>
<evidence type="ECO:0000256" key="2">
    <source>
        <dbReference type="ARBA" id="ARBA00022490"/>
    </source>
</evidence>
<keyword evidence="5" id="KW-0067">ATP-binding</keyword>
<dbReference type="GO" id="GO:0005524">
    <property type="term" value="F:ATP binding"/>
    <property type="evidence" value="ECO:0007669"/>
    <property type="project" value="UniProtKB-KW"/>
</dbReference>
<evidence type="ECO:0000256" key="7">
    <source>
        <dbReference type="ARBA" id="ARBA00023212"/>
    </source>
</evidence>
<comment type="caution">
    <text evidence="11">The sequence shown here is derived from an EMBL/GenBank/DDBJ whole genome shotgun (WGS) entry which is preliminary data.</text>
</comment>
<evidence type="ECO:0000256" key="4">
    <source>
        <dbReference type="ARBA" id="ARBA00022741"/>
    </source>
</evidence>
<dbReference type="AlphaFoldDB" id="A0AA36DSV2"/>
<gene>
    <name evidence="11" type="ORF">CYNAS_LOCUS4152</name>
</gene>
<comment type="caution">
    <text evidence="8">Lacks conserved residue(s) required for the propagation of feature annotation.</text>
</comment>
<keyword evidence="4" id="KW-0547">Nucleotide-binding</keyword>
<keyword evidence="6" id="KW-0505">Motor protein</keyword>
<protein>
    <recommendedName>
        <fullName evidence="10">Kinesin motor domain-containing protein</fullName>
    </recommendedName>
</protein>
<dbReference type="PANTHER" id="PTHR47970:SF12">
    <property type="entry name" value="KINESIN FAMILY MEMBER 11"/>
    <property type="match status" value="1"/>
</dbReference>
<evidence type="ECO:0000256" key="6">
    <source>
        <dbReference type="ARBA" id="ARBA00023175"/>
    </source>
</evidence>
<dbReference type="Gene3D" id="3.40.850.10">
    <property type="entry name" value="Kinesin motor domain"/>
    <property type="match status" value="1"/>
</dbReference>
<evidence type="ECO:0000259" key="10">
    <source>
        <dbReference type="PROSITE" id="PS50067"/>
    </source>
</evidence>
<dbReference type="GO" id="GO:0008017">
    <property type="term" value="F:microtubule binding"/>
    <property type="evidence" value="ECO:0007669"/>
    <property type="project" value="InterPro"/>
</dbReference>
<dbReference type="GO" id="GO:0008574">
    <property type="term" value="F:plus-end-directed microtubule motor activity"/>
    <property type="evidence" value="ECO:0007669"/>
    <property type="project" value="TreeGrafter"/>
</dbReference>
<dbReference type="Pfam" id="PF00225">
    <property type="entry name" value="Kinesin"/>
    <property type="match status" value="1"/>
</dbReference>
<evidence type="ECO:0000313" key="11">
    <source>
        <dbReference type="EMBL" id="CAJ0592169.1"/>
    </source>
</evidence>
<name>A0AA36DSV2_CYLNA</name>
<evidence type="ECO:0000256" key="8">
    <source>
        <dbReference type="PROSITE-ProRule" id="PRU00283"/>
    </source>
</evidence>
<accession>A0AA36DSV2</accession>
<dbReference type="InterPro" id="IPR036961">
    <property type="entry name" value="Kinesin_motor_dom_sf"/>
</dbReference>
<comment type="similarity">
    <text evidence="8">Belongs to the TRAFAC class myosin-kinesin ATPase superfamily. Kinesin family.</text>
</comment>
<dbReference type="Proteomes" id="UP001176961">
    <property type="component" value="Unassembled WGS sequence"/>
</dbReference>
<dbReference type="PRINTS" id="PR00380">
    <property type="entry name" value="KINESINHEAVY"/>
</dbReference>
<dbReference type="GO" id="GO:0090307">
    <property type="term" value="P:mitotic spindle assembly"/>
    <property type="evidence" value="ECO:0007669"/>
    <property type="project" value="TreeGrafter"/>
</dbReference>
<dbReference type="SMART" id="SM00129">
    <property type="entry name" value="KISc"/>
    <property type="match status" value="1"/>
</dbReference>
<keyword evidence="7" id="KW-0206">Cytoskeleton</keyword>
<keyword evidence="2" id="KW-0963">Cytoplasm</keyword>